<dbReference type="SUPFAM" id="SSF56672">
    <property type="entry name" value="DNA/RNA polymerases"/>
    <property type="match status" value="1"/>
</dbReference>
<dbReference type="InterPro" id="IPR000477">
    <property type="entry name" value="RT_dom"/>
</dbReference>
<dbReference type="EMBL" id="SOEC01000001">
    <property type="protein sequence ID" value="TDX32930.1"/>
    <property type="molecule type" value="Genomic_DNA"/>
</dbReference>
<dbReference type="Proteomes" id="UP000294489">
    <property type="component" value="Unassembled WGS sequence"/>
</dbReference>
<organism evidence="3 4">
    <name type="scientific">Modicisalibacter xianhensis</name>
    <dbReference type="NCBI Taxonomy" id="442341"/>
    <lineage>
        <taxon>Bacteria</taxon>
        <taxon>Pseudomonadati</taxon>
        <taxon>Pseudomonadota</taxon>
        <taxon>Gammaproteobacteria</taxon>
        <taxon>Oceanospirillales</taxon>
        <taxon>Halomonadaceae</taxon>
        <taxon>Modicisalibacter</taxon>
    </lineage>
</organism>
<dbReference type="InterPro" id="IPR025960">
    <property type="entry name" value="RVT_N"/>
</dbReference>
<dbReference type="InterPro" id="IPR013597">
    <property type="entry name" value="Mat_intron_G2"/>
</dbReference>
<dbReference type="Pfam" id="PF13655">
    <property type="entry name" value="RVT_N"/>
    <property type="match status" value="1"/>
</dbReference>
<proteinExistence type="inferred from homology"/>
<accession>A0A4R8G9D7</accession>
<keyword evidence="3" id="KW-0695">RNA-directed DNA polymerase</keyword>
<gene>
    <name evidence="3" type="ORF">DFO67_101225</name>
</gene>
<dbReference type="GO" id="GO:0003964">
    <property type="term" value="F:RNA-directed DNA polymerase activity"/>
    <property type="evidence" value="ECO:0007669"/>
    <property type="project" value="UniProtKB-KW"/>
</dbReference>
<evidence type="ECO:0000313" key="3">
    <source>
        <dbReference type="EMBL" id="TDX32930.1"/>
    </source>
</evidence>
<dbReference type="PROSITE" id="PS50878">
    <property type="entry name" value="RT_POL"/>
    <property type="match status" value="1"/>
</dbReference>
<dbReference type="Gene3D" id="1.10.30.50">
    <property type="match status" value="1"/>
</dbReference>
<keyword evidence="3" id="KW-0548">Nucleotidyltransferase</keyword>
<dbReference type="PANTHER" id="PTHR34047">
    <property type="entry name" value="NUCLEAR INTRON MATURASE 1, MITOCHONDRIAL-RELATED"/>
    <property type="match status" value="1"/>
</dbReference>
<dbReference type="GO" id="GO:0008270">
    <property type="term" value="F:zinc ion binding"/>
    <property type="evidence" value="ECO:0007669"/>
    <property type="project" value="InterPro"/>
</dbReference>
<evidence type="ECO:0000256" key="1">
    <source>
        <dbReference type="ARBA" id="ARBA00034120"/>
    </source>
</evidence>
<dbReference type="GO" id="GO:0003676">
    <property type="term" value="F:nucleic acid binding"/>
    <property type="evidence" value="ECO:0007669"/>
    <property type="project" value="InterPro"/>
</dbReference>
<dbReference type="InterPro" id="IPR002711">
    <property type="entry name" value="HNH"/>
</dbReference>
<reference evidence="3 4" key="1">
    <citation type="submission" date="2019-03" db="EMBL/GenBank/DDBJ databases">
        <title>Freshwater and sediment microbial communities from various areas in North America, analyzing microbe dynamics in response to fracking.</title>
        <authorList>
            <person name="Lamendella R."/>
        </authorList>
    </citation>
    <scope>NUCLEOTIDE SEQUENCE [LARGE SCALE GENOMIC DNA]</scope>
    <source>
        <strain evidence="3 4">6_TX</strain>
    </source>
</reference>
<comment type="caution">
    <text evidence="3">The sequence shown here is derived from an EMBL/GenBank/DDBJ whole genome shotgun (WGS) entry which is preliminary data.</text>
</comment>
<evidence type="ECO:0000313" key="4">
    <source>
        <dbReference type="Proteomes" id="UP000294489"/>
    </source>
</evidence>
<dbReference type="Pfam" id="PF00078">
    <property type="entry name" value="RVT_1"/>
    <property type="match status" value="1"/>
</dbReference>
<keyword evidence="3" id="KW-0808">Transferase</keyword>
<dbReference type="Pfam" id="PF08388">
    <property type="entry name" value="GIIM"/>
    <property type="match status" value="1"/>
</dbReference>
<feature type="domain" description="Reverse transcriptase" evidence="2">
    <location>
        <begin position="93"/>
        <end position="320"/>
    </location>
</feature>
<sequence length="548" mass="63911">MDTAYRDVVSPQWNGWHHIEWRQAHQRVRRLQVRIAKATKECNWRKVRQLQRLITRSTSAKAVAIKRVISNRGYKTPGVDGETWSTPETKWQAMLTLHVRGYKAMPMRRVHIPKASGGKRPLGIPTMRDRAMQALHLLALEPVSETMGDLNSYGFRPYRSTKDAMAQCCNALSRPSSPQWVLEGDIRSCFDNISHEWLLKYVPIDRNVLEQWLKAGVVDAGQLLPTTAGTPQGGIISPVLANLTLDGIEGMLKEHFVRRRKVNFIRYADDWLVTGDSKETVETARQLIRDFLAVRGLELSQQKTRVTHICEGFDFLGWTFRKFDNDWRMVPSKSSRKRLYAKVREVVRKHRTSKQVSLIAELNPILRGWAQYHRNVSATRIFNQMDHMVWQALWRWAQRRHPNKGKRWIKARYWSRKGSREWVFCEGEHKLFYLSGVKCNRHVKIKSDANLYDPADEEYYERLVKRQMAANSVPKLNRIWRAQNGECPVCNQPITTQTEWQVHHKVWKTMGGSDAQDNLVILHDNCHRQVHARNCTSWPPAWLETDQA</sequence>
<dbReference type="GO" id="GO:0004519">
    <property type="term" value="F:endonuclease activity"/>
    <property type="evidence" value="ECO:0007669"/>
    <property type="project" value="InterPro"/>
</dbReference>
<dbReference type="InterPro" id="IPR030931">
    <property type="entry name" value="Group_II_RT_mat"/>
</dbReference>
<evidence type="ECO:0000259" key="2">
    <source>
        <dbReference type="PROSITE" id="PS50878"/>
    </source>
</evidence>
<dbReference type="Pfam" id="PF01844">
    <property type="entry name" value="HNH"/>
    <property type="match status" value="1"/>
</dbReference>
<dbReference type="CDD" id="cd01651">
    <property type="entry name" value="RT_G2_intron"/>
    <property type="match status" value="1"/>
</dbReference>
<dbReference type="AlphaFoldDB" id="A0A4R8G9D7"/>
<name>A0A4R8G9D7_9GAMM</name>
<dbReference type="InterPro" id="IPR051083">
    <property type="entry name" value="GrpII_Intron_Splice-Mob/Def"/>
</dbReference>
<dbReference type="InterPro" id="IPR003615">
    <property type="entry name" value="HNH_nuc"/>
</dbReference>
<dbReference type="OrthoDB" id="9793236at2"/>
<protein>
    <submittedName>
        <fullName evidence="3">RNA-directed DNA polymerase</fullName>
    </submittedName>
</protein>
<dbReference type="SMART" id="SM00507">
    <property type="entry name" value="HNHc"/>
    <property type="match status" value="1"/>
</dbReference>
<comment type="similarity">
    <text evidence="1">Belongs to the bacterial reverse transcriptase family.</text>
</comment>
<dbReference type="RefSeq" id="WP_134015154.1">
    <property type="nucleotide sequence ID" value="NZ_SOEC01000001.1"/>
</dbReference>
<dbReference type="NCBIfam" id="TIGR04416">
    <property type="entry name" value="group_II_RT_mat"/>
    <property type="match status" value="1"/>
</dbReference>
<dbReference type="CDD" id="cd00085">
    <property type="entry name" value="HNHc"/>
    <property type="match status" value="1"/>
</dbReference>
<dbReference type="InterPro" id="IPR043502">
    <property type="entry name" value="DNA/RNA_pol_sf"/>
</dbReference>
<dbReference type="PANTHER" id="PTHR34047:SF8">
    <property type="entry name" value="PROTEIN YKFC"/>
    <property type="match status" value="1"/>
</dbReference>